<sequence length="188" mass="21554">MLKNAQNRAQTIPTPDEIPADFCDPNWDQVSTTLVKSPGRFFFETCGFALGHGHTSEFSSFNAFHRMMKSPQQQMNQGHVATNLFRDKLQHHRRPRSEELQENCQDTANVPIDTIAYRKHFPVHHDRYLEDPQAMQRYKRSEPTEPSCIDSSRDEDASFQLTQRMMHAEAEGRIDKACAAGSNSCVIK</sequence>
<dbReference type="GeneID" id="25905399"/>
<evidence type="ECO:0000313" key="1">
    <source>
        <dbReference type="EMBL" id="KNC82829.1"/>
    </source>
</evidence>
<dbReference type="AlphaFoldDB" id="A0A0L0G1W2"/>
<accession>A0A0L0G1W2</accession>
<gene>
    <name evidence="1" type="ORF">SARC_04895</name>
</gene>
<proteinExistence type="predicted"/>
<name>A0A0L0G1W2_9EUKA</name>
<dbReference type="RefSeq" id="XP_014156731.1">
    <property type="nucleotide sequence ID" value="XM_014301256.1"/>
</dbReference>
<reference evidence="1 2" key="1">
    <citation type="submission" date="2011-02" db="EMBL/GenBank/DDBJ databases">
        <title>The Genome Sequence of Sphaeroforma arctica JP610.</title>
        <authorList>
            <consortium name="The Broad Institute Genome Sequencing Platform"/>
            <person name="Russ C."/>
            <person name="Cuomo C."/>
            <person name="Young S.K."/>
            <person name="Zeng Q."/>
            <person name="Gargeya S."/>
            <person name="Alvarado L."/>
            <person name="Berlin A."/>
            <person name="Chapman S.B."/>
            <person name="Chen Z."/>
            <person name="Freedman E."/>
            <person name="Gellesch M."/>
            <person name="Goldberg J."/>
            <person name="Griggs A."/>
            <person name="Gujja S."/>
            <person name="Heilman E."/>
            <person name="Heiman D."/>
            <person name="Howarth C."/>
            <person name="Mehta T."/>
            <person name="Neiman D."/>
            <person name="Pearson M."/>
            <person name="Roberts A."/>
            <person name="Saif S."/>
            <person name="Shea T."/>
            <person name="Shenoy N."/>
            <person name="Sisk P."/>
            <person name="Stolte C."/>
            <person name="Sykes S."/>
            <person name="White J."/>
            <person name="Yandava C."/>
            <person name="Burger G."/>
            <person name="Gray M.W."/>
            <person name="Holland P.W.H."/>
            <person name="King N."/>
            <person name="Lang F.B.F."/>
            <person name="Roger A.J."/>
            <person name="Ruiz-Trillo I."/>
            <person name="Haas B."/>
            <person name="Nusbaum C."/>
            <person name="Birren B."/>
        </authorList>
    </citation>
    <scope>NUCLEOTIDE SEQUENCE [LARGE SCALE GENOMIC DNA]</scope>
    <source>
        <strain evidence="1 2">JP610</strain>
    </source>
</reference>
<evidence type="ECO:0000313" key="2">
    <source>
        <dbReference type="Proteomes" id="UP000054560"/>
    </source>
</evidence>
<dbReference type="Proteomes" id="UP000054560">
    <property type="component" value="Unassembled WGS sequence"/>
</dbReference>
<dbReference type="EMBL" id="KQ241888">
    <property type="protein sequence ID" value="KNC82829.1"/>
    <property type="molecule type" value="Genomic_DNA"/>
</dbReference>
<keyword evidence="2" id="KW-1185">Reference proteome</keyword>
<organism evidence="1 2">
    <name type="scientific">Sphaeroforma arctica JP610</name>
    <dbReference type="NCBI Taxonomy" id="667725"/>
    <lineage>
        <taxon>Eukaryota</taxon>
        <taxon>Ichthyosporea</taxon>
        <taxon>Ichthyophonida</taxon>
        <taxon>Sphaeroforma</taxon>
    </lineage>
</organism>
<protein>
    <submittedName>
        <fullName evidence="1">Uncharacterized protein</fullName>
    </submittedName>
</protein>